<gene>
    <name evidence="3" type="ORF">EYE40_07075</name>
</gene>
<keyword evidence="4" id="KW-1185">Reference proteome</keyword>
<dbReference type="CDD" id="cd07814">
    <property type="entry name" value="SRPBCC_CalC_Aha1-like"/>
    <property type="match status" value="1"/>
</dbReference>
<dbReference type="AlphaFoldDB" id="A0A4Q9GY20"/>
<dbReference type="InterPro" id="IPR013538">
    <property type="entry name" value="ASHA1/2-like_C"/>
</dbReference>
<accession>A0A4Q9GY20</accession>
<sequence length="158" mass="17996">MTDITPEVTDRDVYITRSFNAPRELVWKFWTQPEHLASWFGPTETTTPVETISISLEEGGSWNLAMRDNATGDLYPMNTRFVTIREPEYLEMIIDSADTNGLGTLERLRLRVTFHDHGDKTRITLHQGPFTDEQKQQTATGWEQSFVKLDAIFAGAAS</sequence>
<evidence type="ECO:0000313" key="3">
    <source>
        <dbReference type="EMBL" id="TBN57180.1"/>
    </source>
</evidence>
<feature type="domain" description="Activator of Hsp90 ATPase homologue 1/2-like C-terminal" evidence="2">
    <location>
        <begin position="20"/>
        <end position="153"/>
    </location>
</feature>
<evidence type="ECO:0000259" key="2">
    <source>
        <dbReference type="Pfam" id="PF08327"/>
    </source>
</evidence>
<dbReference type="EMBL" id="SISG01000001">
    <property type="protein sequence ID" value="TBN57180.1"/>
    <property type="molecule type" value="Genomic_DNA"/>
</dbReference>
<dbReference type="Proteomes" id="UP000294194">
    <property type="component" value="Unassembled WGS sequence"/>
</dbReference>
<dbReference type="InterPro" id="IPR023393">
    <property type="entry name" value="START-like_dom_sf"/>
</dbReference>
<protein>
    <submittedName>
        <fullName evidence="3">SRPBCC domain-containing protein</fullName>
    </submittedName>
</protein>
<dbReference type="SUPFAM" id="SSF55961">
    <property type="entry name" value="Bet v1-like"/>
    <property type="match status" value="1"/>
</dbReference>
<organism evidence="3 4">
    <name type="scientific">Glaciihabitans arcticus</name>
    <dbReference type="NCBI Taxonomy" id="2668039"/>
    <lineage>
        <taxon>Bacteria</taxon>
        <taxon>Bacillati</taxon>
        <taxon>Actinomycetota</taxon>
        <taxon>Actinomycetes</taxon>
        <taxon>Micrococcales</taxon>
        <taxon>Microbacteriaceae</taxon>
        <taxon>Glaciihabitans</taxon>
    </lineage>
</organism>
<comment type="caution">
    <text evidence="3">The sequence shown here is derived from an EMBL/GenBank/DDBJ whole genome shotgun (WGS) entry which is preliminary data.</text>
</comment>
<name>A0A4Q9GY20_9MICO</name>
<dbReference type="RefSeq" id="WP_130981291.1">
    <property type="nucleotide sequence ID" value="NZ_SISG01000001.1"/>
</dbReference>
<evidence type="ECO:0000313" key="4">
    <source>
        <dbReference type="Proteomes" id="UP000294194"/>
    </source>
</evidence>
<proteinExistence type="inferred from homology"/>
<reference evidence="4" key="1">
    <citation type="submission" date="2019-02" db="EMBL/GenBank/DDBJ databases">
        <title>Glaciihabitans arcticus sp. nov., a psychrotolerant bacterium isolated from polar soil.</title>
        <authorList>
            <person name="Dahal R.H."/>
        </authorList>
    </citation>
    <scope>NUCLEOTIDE SEQUENCE [LARGE SCALE GENOMIC DNA]</scope>
    <source>
        <strain evidence="4">RP-3-7</strain>
    </source>
</reference>
<comment type="similarity">
    <text evidence="1">Belongs to the AHA1 family.</text>
</comment>
<evidence type="ECO:0000256" key="1">
    <source>
        <dbReference type="ARBA" id="ARBA00006817"/>
    </source>
</evidence>
<dbReference type="Gene3D" id="3.30.530.20">
    <property type="match status" value="1"/>
</dbReference>
<dbReference type="Pfam" id="PF08327">
    <property type="entry name" value="AHSA1"/>
    <property type="match status" value="1"/>
</dbReference>